<evidence type="ECO:0000256" key="1">
    <source>
        <dbReference type="ARBA" id="ARBA00022679"/>
    </source>
</evidence>
<dbReference type="EC" id="2.3.1.189" evidence="4"/>
<dbReference type="PROSITE" id="PS51186">
    <property type="entry name" value="GNAT"/>
    <property type="match status" value="2"/>
</dbReference>
<dbReference type="Proteomes" id="UP000186309">
    <property type="component" value="Chromosome"/>
</dbReference>
<dbReference type="InterPro" id="IPR000182">
    <property type="entry name" value="GNAT_dom"/>
</dbReference>
<dbReference type="AlphaFoldDB" id="A0A1U7CSJ4"/>
<dbReference type="STRING" id="1387353.BSF38_03408"/>
<dbReference type="GO" id="GO:0035447">
    <property type="term" value="F:mycothiol synthase activity"/>
    <property type="evidence" value="ECO:0007669"/>
    <property type="project" value="UniProtKB-EC"/>
</dbReference>
<dbReference type="Gene3D" id="3.40.630.30">
    <property type="match status" value="1"/>
</dbReference>
<protein>
    <submittedName>
        <fullName evidence="4">Mycothiol acetyltransferase</fullName>
        <ecNumber evidence="4">2.3.1.189</ecNumber>
    </submittedName>
</protein>
<dbReference type="InterPro" id="IPR016181">
    <property type="entry name" value="Acyl_CoA_acyltransferase"/>
</dbReference>
<dbReference type="Pfam" id="PF00583">
    <property type="entry name" value="Acetyltransf_1"/>
    <property type="match status" value="1"/>
</dbReference>
<keyword evidence="5" id="KW-1185">Reference proteome</keyword>
<evidence type="ECO:0000313" key="5">
    <source>
        <dbReference type="Proteomes" id="UP000186309"/>
    </source>
</evidence>
<reference evidence="5" key="1">
    <citation type="submission" date="2016-12" db="EMBL/GenBank/DDBJ databases">
        <title>Comparative genomics of four Isosphaeraceae planctomycetes: a common pool of plasmids and glycoside hydrolase genes.</title>
        <authorList>
            <person name="Ivanova A."/>
        </authorList>
    </citation>
    <scope>NUCLEOTIDE SEQUENCE [LARGE SCALE GENOMIC DNA]</scope>
    <source>
        <strain evidence="5">PX4</strain>
    </source>
</reference>
<dbReference type="InterPro" id="IPR050680">
    <property type="entry name" value="YpeA/RimI_acetyltransf"/>
</dbReference>
<proteinExistence type="predicted"/>
<evidence type="ECO:0000259" key="3">
    <source>
        <dbReference type="PROSITE" id="PS51186"/>
    </source>
</evidence>
<dbReference type="RefSeq" id="WP_076347566.1">
    <property type="nucleotide sequence ID" value="NZ_CP019082.1"/>
</dbReference>
<feature type="domain" description="N-acetyltransferase" evidence="3">
    <location>
        <begin position="179"/>
        <end position="323"/>
    </location>
</feature>
<dbReference type="EMBL" id="CP019082">
    <property type="protein sequence ID" value="APW61878.1"/>
    <property type="molecule type" value="Genomic_DNA"/>
</dbReference>
<sequence length="330" mass="35960">MVVPGLQVLPCPLEDRRPALEVLYQNLPRALRGSLIAEILNDGDRGLVDLSGLWIARRRGWGLTANGPGRIVAALMTQGLNGRAAAIWAPEVRPSWRRAEIAAQLVHEALEAYKARGFAIAQAVLDESSSPRNAADLARGGMPRITDLLYLHRDTATPLIPAETDRRLAWQGLGEVDDDDFRRVVEATYAGSLDMPELEGARTLDDTLDGHRGAGRFVPEQWLLGRVPGRPDEAAVLMLAAAIDREAWEVVYLGLTPEARGHGLGTQAIAHALDLARPHAGSLELAVDVRNRPAVKLYGRTGFVPHDRRAVHLAVFPNRDERPPCVTSEG</sequence>
<dbReference type="CDD" id="cd04301">
    <property type="entry name" value="NAT_SF"/>
    <property type="match status" value="1"/>
</dbReference>
<dbReference type="PANTHER" id="PTHR43420">
    <property type="entry name" value="ACETYLTRANSFERASE"/>
    <property type="match status" value="1"/>
</dbReference>
<keyword evidence="2 4" id="KW-0012">Acyltransferase</keyword>
<dbReference type="OrthoDB" id="214696at2"/>
<keyword evidence="1 4" id="KW-0808">Transferase</keyword>
<gene>
    <name evidence="4" type="primary">mshD_4</name>
    <name evidence="4" type="ORF">BSF38_03408</name>
</gene>
<feature type="domain" description="N-acetyltransferase" evidence="3">
    <location>
        <begin position="6"/>
        <end position="164"/>
    </location>
</feature>
<organism evidence="4 5">
    <name type="scientific">Paludisphaera borealis</name>
    <dbReference type="NCBI Taxonomy" id="1387353"/>
    <lineage>
        <taxon>Bacteria</taxon>
        <taxon>Pseudomonadati</taxon>
        <taxon>Planctomycetota</taxon>
        <taxon>Planctomycetia</taxon>
        <taxon>Isosphaerales</taxon>
        <taxon>Isosphaeraceae</taxon>
        <taxon>Paludisphaera</taxon>
    </lineage>
</organism>
<name>A0A1U7CSJ4_9BACT</name>
<dbReference type="SUPFAM" id="SSF55729">
    <property type="entry name" value="Acyl-CoA N-acyltransferases (Nat)"/>
    <property type="match status" value="1"/>
</dbReference>
<dbReference type="KEGG" id="pbor:BSF38_03408"/>
<evidence type="ECO:0000256" key="2">
    <source>
        <dbReference type="ARBA" id="ARBA00023315"/>
    </source>
</evidence>
<evidence type="ECO:0000313" key="4">
    <source>
        <dbReference type="EMBL" id="APW61878.1"/>
    </source>
</evidence>
<accession>A0A1U7CSJ4</accession>